<feature type="transmembrane region" description="Helical" evidence="1">
    <location>
        <begin position="172"/>
        <end position="192"/>
    </location>
</feature>
<feature type="chain" id="PRO_5012212720" description="Ig-like domain-containing protein" evidence="2">
    <location>
        <begin position="18"/>
        <end position="196"/>
    </location>
</feature>
<name>A0A1V8SPQ4_9PEZI</name>
<evidence type="ECO:0000313" key="3">
    <source>
        <dbReference type="EMBL" id="OQO01024.1"/>
    </source>
</evidence>
<feature type="signal peptide" evidence="2">
    <location>
        <begin position="1"/>
        <end position="17"/>
    </location>
</feature>
<keyword evidence="1" id="KW-1133">Transmembrane helix</keyword>
<sequence>MLFLVIIALLGATLAVAQNGTSTLQIIAPGATAGLSWVGSIVEACSGTTTVALQCTAADTTYLPGVADVCPMTGTTPTLSVTVGPSLYIYSTQTAVAGVTVDIENTCKVDGTTSATCTATISGSGNGKQTQTATTTTYALADIVMWQAAITAGGEKLGSNAACAPVNAGERLAVGLGALGVVSFSAILLLWAELGM</sequence>
<keyword evidence="1" id="KW-0472">Membrane</keyword>
<keyword evidence="4" id="KW-1185">Reference proteome</keyword>
<evidence type="ECO:0000256" key="1">
    <source>
        <dbReference type="SAM" id="Phobius"/>
    </source>
</evidence>
<evidence type="ECO:0008006" key="5">
    <source>
        <dbReference type="Google" id="ProtNLM"/>
    </source>
</evidence>
<protein>
    <recommendedName>
        <fullName evidence="5">Ig-like domain-containing protein</fullName>
    </recommendedName>
</protein>
<organism evidence="3 4">
    <name type="scientific">Cryoendolithus antarcticus</name>
    <dbReference type="NCBI Taxonomy" id="1507870"/>
    <lineage>
        <taxon>Eukaryota</taxon>
        <taxon>Fungi</taxon>
        <taxon>Dikarya</taxon>
        <taxon>Ascomycota</taxon>
        <taxon>Pezizomycotina</taxon>
        <taxon>Dothideomycetes</taxon>
        <taxon>Dothideomycetidae</taxon>
        <taxon>Cladosporiales</taxon>
        <taxon>Cladosporiaceae</taxon>
        <taxon>Cryoendolithus</taxon>
    </lineage>
</organism>
<evidence type="ECO:0000256" key="2">
    <source>
        <dbReference type="SAM" id="SignalP"/>
    </source>
</evidence>
<keyword evidence="2" id="KW-0732">Signal</keyword>
<evidence type="ECO:0000313" key="4">
    <source>
        <dbReference type="Proteomes" id="UP000192596"/>
    </source>
</evidence>
<keyword evidence="1" id="KW-0812">Transmembrane</keyword>
<dbReference type="EMBL" id="NAJO01000032">
    <property type="protein sequence ID" value="OQO01024.1"/>
    <property type="molecule type" value="Genomic_DNA"/>
</dbReference>
<proteinExistence type="predicted"/>
<reference evidence="4" key="1">
    <citation type="submission" date="2017-03" db="EMBL/GenBank/DDBJ databases">
        <title>Genomes of endolithic fungi from Antarctica.</title>
        <authorList>
            <person name="Coleine C."/>
            <person name="Masonjones S."/>
            <person name="Stajich J.E."/>
        </authorList>
    </citation>
    <scope>NUCLEOTIDE SEQUENCE [LARGE SCALE GENOMIC DNA]</scope>
    <source>
        <strain evidence="4">CCFEE 5527</strain>
    </source>
</reference>
<dbReference type="Proteomes" id="UP000192596">
    <property type="component" value="Unassembled WGS sequence"/>
</dbReference>
<gene>
    <name evidence="3" type="ORF">B0A48_13267</name>
</gene>
<dbReference type="InParanoid" id="A0A1V8SPQ4"/>
<dbReference type="OrthoDB" id="5242418at2759"/>
<comment type="caution">
    <text evidence="3">The sequence shown here is derived from an EMBL/GenBank/DDBJ whole genome shotgun (WGS) entry which is preliminary data.</text>
</comment>
<accession>A0A1V8SPQ4</accession>
<dbReference type="AlphaFoldDB" id="A0A1V8SPQ4"/>
<dbReference type="STRING" id="1507870.A0A1V8SPQ4"/>